<dbReference type="InterPro" id="IPR014721">
    <property type="entry name" value="Ribsml_uS5_D2-typ_fold_subgr"/>
</dbReference>
<comment type="caution">
    <text evidence="3">The sequence shown here is derived from an EMBL/GenBank/DDBJ whole genome shotgun (WGS) entry which is preliminary data.</text>
</comment>
<dbReference type="Gene3D" id="3.40.50.300">
    <property type="entry name" value="P-loop containing nucleotide triphosphate hydrolases"/>
    <property type="match status" value="1"/>
</dbReference>
<evidence type="ECO:0000259" key="2">
    <source>
        <dbReference type="SMART" id="SM00382"/>
    </source>
</evidence>
<name>A0A5S4ZQN3_9FIRM</name>
<keyword evidence="4" id="KW-1185">Reference proteome</keyword>
<evidence type="ECO:0000313" key="4">
    <source>
        <dbReference type="Proteomes" id="UP000323166"/>
    </source>
</evidence>
<comment type="similarity">
    <text evidence="1">Belongs to the Mg-chelatase subunits D/I family. ComM subfamily.</text>
</comment>
<dbReference type="SMART" id="SM00382">
    <property type="entry name" value="AAA"/>
    <property type="match status" value="1"/>
</dbReference>
<dbReference type="PANTHER" id="PTHR32039">
    <property type="entry name" value="MAGNESIUM-CHELATASE SUBUNIT CHLI"/>
    <property type="match status" value="1"/>
</dbReference>
<reference evidence="3 4" key="1">
    <citation type="submission" date="2019-07" db="EMBL/GenBank/DDBJ databases">
        <title>Genomic Encyclopedia of Type Strains, Phase I: the one thousand microbial genomes (KMG-I) project.</title>
        <authorList>
            <person name="Kyrpides N."/>
        </authorList>
    </citation>
    <scope>NUCLEOTIDE SEQUENCE [LARGE SCALE GENOMIC DNA]</scope>
    <source>
        <strain evidence="3 4">DSM 6562</strain>
    </source>
</reference>
<evidence type="ECO:0000256" key="1">
    <source>
        <dbReference type="ARBA" id="ARBA00006354"/>
    </source>
</evidence>
<dbReference type="InterPro" id="IPR027417">
    <property type="entry name" value="P-loop_NTPase"/>
</dbReference>
<dbReference type="InterPro" id="IPR004482">
    <property type="entry name" value="Mg_chelat-rel"/>
</dbReference>
<dbReference type="GO" id="GO:0005524">
    <property type="term" value="F:ATP binding"/>
    <property type="evidence" value="ECO:0007669"/>
    <property type="project" value="InterPro"/>
</dbReference>
<dbReference type="NCBIfam" id="TIGR00368">
    <property type="entry name" value="YifB family Mg chelatase-like AAA ATPase"/>
    <property type="match status" value="1"/>
</dbReference>
<protein>
    <submittedName>
        <fullName evidence="3">Magnesium chelatase family protein</fullName>
    </submittedName>
</protein>
<dbReference type="Proteomes" id="UP000323166">
    <property type="component" value="Unassembled WGS sequence"/>
</dbReference>
<sequence length="467" mass="51173">MREAKDRVRAAIKNAGFVFPAKRITVNLAPADLKKEGPVYDLAISLGILASTEQIDYGLVDGYVFLGELSLDGSIRGINGVLPRVSLLPYDGCGQVVVPAENADEAALIQGINVYPATNLISLIRHLQGKKPIEPHAVDTHKFWNGRRVIADMSEVRGQLAVKRALEVAAAGGHNILMLGSPGSGKTMLARRLPGILPELSLAEALEVTNLYSLAGLLQPGKPLVTERPFRSPHHNISTSALVGGGKYPRPGEISLAHLGVLFLDEVAEFKKDALESLRQPLEDGVVTISRVHASVTYPARIMLVASMNPCPCGFLGDAERECNCTPGQVQRYLHRLSGPLLDRIDLHIDVPRLSYDDLVQSPPGEASETIRRRVQRAREIQYSRFGPDAVNAVMSPAQLKKYCRMDKEGAGLLRTAFERLSLSARSYNKIIKVARTLADLSASEDIRAEHIAEAIQYRSMERKYWQ</sequence>
<evidence type="ECO:0000313" key="3">
    <source>
        <dbReference type="EMBL" id="TYO95117.1"/>
    </source>
</evidence>
<proteinExistence type="inferred from homology"/>
<dbReference type="InterPro" id="IPR025158">
    <property type="entry name" value="Mg_chelat-rel_C"/>
</dbReference>
<dbReference type="InterPro" id="IPR045006">
    <property type="entry name" value="CHLI-like"/>
</dbReference>
<dbReference type="PANTHER" id="PTHR32039:SF7">
    <property type="entry name" value="COMPETENCE PROTEIN COMM"/>
    <property type="match status" value="1"/>
</dbReference>
<dbReference type="SUPFAM" id="SSF52540">
    <property type="entry name" value="P-loop containing nucleoside triphosphate hydrolases"/>
    <property type="match status" value="1"/>
</dbReference>
<dbReference type="EMBL" id="VNHM01000009">
    <property type="protein sequence ID" value="TYO95117.1"/>
    <property type="molecule type" value="Genomic_DNA"/>
</dbReference>
<accession>A0A5S4ZQN3</accession>
<dbReference type="Gene3D" id="3.30.230.10">
    <property type="match status" value="1"/>
</dbReference>
<feature type="domain" description="AAA+ ATPase" evidence="2">
    <location>
        <begin position="172"/>
        <end position="355"/>
    </location>
</feature>
<dbReference type="AlphaFoldDB" id="A0A5S4ZQN3"/>
<dbReference type="SUPFAM" id="SSF54211">
    <property type="entry name" value="Ribosomal protein S5 domain 2-like"/>
    <property type="match status" value="1"/>
</dbReference>
<gene>
    <name evidence="3" type="ORF">LX24_01846</name>
</gene>
<dbReference type="InterPro" id="IPR020568">
    <property type="entry name" value="Ribosomal_Su5_D2-typ_SF"/>
</dbReference>
<dbReference type="Pfam" id="PF13335">
    <property type="entry name" value="Mg_chelatase_C"/>
    <property type="match status" value="1"/>
</dbReference>
<dbReference type="InterPro" id="IPR003593">
    <property type="entry name" value="AAA+_ATPase"/>
</dbReference>
<dbReference type="InterPro" id="IPR000523">
    <property type="entry name" value="Mg_chelatse_chII-like_cat_dom"/>
</dbReference>
<dbReference type="Pfam" id="PF13541">
    <property type="entry name" value="ChlI"/>
    <property type="match status" value="1"/>
</dbReference>
<dbReference type="Pfam" id="PF01078">
    <property type="entry name" value="Mg_chelatase"/>
    <property type="match status" value="1"/>
</dbReference>
<organism evidence="3 4">
    <name type="scientific">Desulfallas thermosapovorans DSM 6562</name>
    <dbReference type="NCBI Taxonomy" id="1121431"/>
    <lineage>
        <taxon>Bacteria</taxon>
        <taxon>Bacillati</taxon>
        <taxon>Bacillota</taxon>
        <taxon>Clostridia</taxon>
        <taxon>Eubacteriales</taxon>
        <taxon>Desulfallaceae</taxon>
        <taxon>Desulfallas</taxon>
    </lineage>
</organism>